<feature type="transmembrane region" description="Helical" evidence="1">
    <location>
        <begin position="131"/>
        <end position="155"/>
    </location>
</feature>
<proteinExistence type="predicted"/>
<organism evidence="2 3">
    <name type="scientific">Dactylonectria estremocensis</name>
    <dbReference type="NCBI Taxonomy" id="1079267"/>
    <lineage>
        <taxon>Eukaryota</taxon>
        <taxon>Fungi</taxon>
        <taxon>Dikarya</taxon>
        <taxon>Ascomycota</taxon>
        <taxon>Pezizomycotina</taxon>
        <taxon>Sordariomycetes</taxon>
        <taxon>Hypocreomycetidae</taxon>
        <taxon>Hypocreales</taxon>
        <taxon>Nectriaceae</taxon>
        <taxon>Dactylonectria</taxon>
    </lineage>
</organism>
<evidence type="ECO:0000313" key="2">
    <source>
        <dbReference type="EMBL" id="KAH7120041.1"/>
    </source>
</evidence>
<evidence type="ECO:0000313" key="3">
    <source>
        <dbReference type="Proteomes" id="UP000717696"/>
    </source>
</evidence>
<dbReference type="Proteomes" id="UP000717696">
    <property type="component" value="Unassembled WGS sequence"/>
</dbReference>
<dbReference type="AlphaFoldDB" id="A0A9P9DK48"/>
<feature type="transmembrane region" description="Helical" evidence="1">
    <location>
        <begin position="69"/>
        <end position="89"/>
    </location>
</feature>
<keyword evidence="3" id="KW-1185">Reference proteome</keyword>
<protein>
    <submittedName>
        <fullName evidence="2">Uncharacterized protein</fullName>
    </submittedName>
</protein>
<keyword evidence="1" id="KW-0472">Membrane</keyword>
<feature type="transmembrane region" description="Helical" evidence="1">
    <location>
        <begin position="161"/>
        <end position="180"/>
    </location>
</feature>
<feature type="transmembrane region" description="Helical" evidence="1">
    <location>
        <begin position="15"/>
        <end position="40"/>
    </location>
</feature>
<accession>A0A9P9DK48</accession>
<evidence type="ECO:0000256" key="1">
    <source>
        <dbReference type="SAM" id="Phobius"/>
    </source>
</evidence>
<reference evidence="2" key="1">
    <citation type="journal article" date="2021" name="Nat. Commun.">
        <title>Genetic determinants of endophytism in the Arabidopsis root mycobiome.</title>
        <authorList>
            <person name="Mesny F."/>
            <person name="Miyauchi S."/>
            <person name="Thiergart T."/>
            <person name="Pickel B."/>
            <person name="Atanasova L."/>
            <person name="Karlsson M."/>
            <person name="Huettel B."/>
            <person name="Barry K.W."/>
            <person name="Haridas S."/>
            <person name="Chen C."/>
            <person name="Bauer D."/>
            <person name="Andreopoulos W."/>
            <person name="Pangilinan J."/>
            <person name="LaButti K."/>
            <person name="Riley R."/>
            <person name="Lipzen A."/>
            <person name="Clum A."/>
            <person name="Drula E."/>
            <person name="Henrissat B."/>
            <person name="Kohler A."/>
            <person name="Grigoriev I.V."/>
            <person name="Martin F.M."/>
            <person name="Hacquard S."/>
        </authorList>
    </citation>
    <scope>NUCLEOTIDE SEQUENCE</scope>
    <source>
        <strain evidence="2">MPI-CAGE-AT-0021</strain>
    </source>
</reference>
<feature type="transmembrane region" description="Helical" evidence="1">
    <location>
        <begin position="95"/>
        <end position="119"/>
    </location>
</feature>
<keyword evidence="1" id="KW-1133">Transmembrane helix</keyword>
<dbReference type="OrthoDB" id="10553843at2759"/>
<name>A0A9P9DK48_9HYPO</name>
<gene>
    <name evidence="2" type="ORF">B0J13DRAFT_163749</name>
</gene>
<dbReference type="EMBL" id="JAGMUU010000029">
    <property type="protein sequence ID" value="KAH7120041.1"/>
    <property type="molecule type" value="Genomic_DNA"/>
</dbReference>
<feature type="transmembrane region" description="Helical" evidence="1">
    <location>
        <begin position="185"/>
        <end position="203"/>
    </location>
</feature>
<sequence length="204" mass="22028">MSENCAGRLRSALTVFIRLAFCCSRPCCWFLSCCFVLFFCCSRCSRRIFLSQSSSTGVYWRLPAFTGRLLAFTGVTGVTGRASFGFAAFSLPAFWVLAFPGVLLVSASSGFLLFAVGILTSRRSSAFACSLLTSVLVFGVLGGLLALGFVAFWLWRFLDTSFAFSGFLISCSLGSGVLAFWRSGVLILFFLFFLGTGVLASGFS</sequence>
<comment type="caution">
    <text evidence="2">The sequence shown here is derived from an EMBL/GenBank/DDBJ whole genome shotgun (WGS) entry which is preliminary data.</text>
</comment>
<keyword evidence="1" id="KW-0812">Transmembrane</keyword>